<dbReference type="Gene3D" id="3.30.565.10">
    <property type="entry name" value="Histidine kinase-like ATPase, C-terminal domain"/>
    <property type="match status" value="1"/>
</dbReference>
<dbReference type="SUPFAM" id="SSF55874">
    <property type="entry name" value="ATPase domain of HSP90 chaperone/DNA topoisomerase II/histidine kinase"/>
    <property type="match status" value="1"/>
</dbReference>
<dbReference type="GeneID" id="98916651"/>
<dbReference type="EMBL" id="SMCQ01000031">
    <property type="protein sequence ID" value="TCV91508.1"/>
    <property type="molecule type" value="Genomic_DNA"/>
</dbReference>
<organism evidence="2 3">
    <name type="scientific">Longibaculum muris</name>
    <dbReference type="NCBI Taxonomy" id="1796628"/>
    <lineage>
        <taxon>Bacteria</taxon>
        <taxon>Bacillati</taxon>
        <taxon>Bacillota</taxon>
        <taxon>Erysipelotrichia</taxon>
        <taxon>Erysipelotrichales</taxon>
        <taxon>Coprobacillaceae</taxon>
        <taxon>Longibaculum</taxon>
    </lineage>
</organism>
<name>A0A4R3YJF8_9FIRM</name>
<evidence type="ECO:0000259" key="1">
    <source>
        <dbReference type="Pfam" id="PF13581"/>
    </source>
</evidence>
<gene>
    <name evidence="2" type="ORF">EDD60_1313</name>
</gene>
<accession>A0A4R3YJF8</accession>
<evidence type="ECO:0000313" key="3">
    <source>
        <dbReference type="Proteomes" id="UP000295515"/>
    </source>
</evidence>
<keyword evidence="3" id="KW-1185">Reference proteome</keyword>
<reference evidence="2 3" key="1">
    <citation type="submission" date="2019-03" db="EMBL/GenBank/DDBJ databases">
        <title>Genomic Encyclopedia of Type Strains, Phase IV (KMG-IV): sequencing the most valuable type-strain genomes for metagenomic binning, comparative biology and taxonomic classification.</title>
        <authorList>
            <person name="Goeker M."/>
        </authorList>
    </citation>
    <scope>NUCLEOTIDE SEQUENCE [LARGE SCALE GENOMIC DNA]</scope>
    <source>
        <strain evidence="2 3">DSM 29487</strain>
    </source>
</reference>
<dbReference type="InterPro" id="IPR003594">
    <property type="entry name" value="HATPase_dom"/>
</dbReference>
<dbReference type="Proteomes" id="UP000295515">
    <property type="component" value="Unassembled WGS sequence"/>
</dbReference>
<evidence type="ECO:0000313" key="2">
    <source>
        <dbReference type="EMBL" id="TCV91508.1"/>
    </source>
</evidence>
<protein>
    <submittedName>
        <fullName evidence="2">Anti-sigma regulatory factor (Ser/Thr protein kinase)</fullName>
    </submittedName>
</protein>
<feature type="domain" description="Histidine kinase/HSP90-like ATPase" evidence="1">
    <location>
        <begin position="13"/>
        <end position="134"/>
    </location>
</feature>
<sequence>MRKTYQIEKDNYEDAGQASRDIKMTLKTLGLDPKVLKRVSIACYEAEINLVIHSDGGVITFEIDDEGVVHLSFDDVGPGIPDIELAMTPGYSTASKKAREFGFGAGMGLDNMKNCASTFDIQSSKEGTHLKMSFV</sequence>
<comment type="caution">
    <text evidence="2">The sequence shown here is derived from an EMBL/GenBank/DDBJ whole genome shotgun (WGS) entry which is preliminary data.</text>
</comment>
<proteinExistence type="predicted"/>
<dbReference type="Pfam" id="PF13581">
    <property type="entry name" value="HATPase_c_2"/>
    <property type="match status" value="1"/>
</dbReference>
<dbReference type="AlphaFoldDB" id="A0A4R3YJF8"/>
<dbReference type="RefSeq" id="WP_066450567.1">
    <property type="nucleotide sequence ID" value="NZ_DBGCPY010000125.1"/>
</dbReference>
<dbReference type="InterPro" id="IPR036890">
    <property type="entry name" value="HATPase_C_sf"/>
</dbReference>